<dbReference type="Proteomes" id="UP000054928">
    <property type="component" value="Unassembled WGS sequence"/>
</dbReference>
<sequence>MSKARFSRVNDESVSGLESALFRKWNRLTKKEVWAQLQFSDDPVKSLTSSKMKIADKYFTEKDFYCRFTANDLFENDFGQEVVTVAFAIAKLEPATKEFVTMMQYKHIKYWLNKTLTAGIIFGNLKFNMDAIDIFFDLKIGTLSYFISLMNPTQPYIRSGNVWDLARLAMKAMNRDDPAQLLKYDTSLLEVLFAKWRSEYIKPTNLYEQIHGGEITDDDDETDKSIVREYADFCEPEHEISIPSFTVPRRS</sequence>
<name>A0A0P1B2R5_PLAHL</name>
<protein>
    <submittedName>
        <fullName evidence="1">Uncharacterized protein</fullName>
    </submittedName>
</protein>
<dbReference type="AlphaFoldDB" id="A0A0P1B2R5"/>
<organism evidence="1 2">
    <name type="scientific">Plasmopara halstedii</name>
    <name type="common">Downy mildew of sunflower</name>
    <dbReference type="NCBI Taxonomy" id="4781"/>
    <lineage>
        <taxon>Eukaryota</taxon>
        <taxon>Sar</taxon>
        <taxon>Stramenopiles</taxon>
        <taxon>Oomycota</taxon>
        <taxon>Peronosporomycetes</taxon>
        <taxon>Peronosporales</taxon>
        <taxon>Peronosporaceae</taxon>
        <taxon>Plasmopara</taxon>
    </lineage>
</organism>
<keyword evidence="2" id="KW-1185">Reference proteome</keyword>
<accession>A0A0P1B2R5</accession>
<dbReference type="EMBL" id="CCYD01002887">
    <property type="protein sequence ID" value="CEG48095.1"/>
    <property type="molecule type" value="Genomic_DNA"/>
</dbReference>
<evidence type="ECO:0000313" key="2">
    <source>
        <dbReference type="Proteomes" id="UP000054928"/>
    </source>
</evidence>
<dbReference type="RefSeq" id="XP_024584464.1">
    <property type="nucleotide sequence ID" value="XM_024719136.1"/>
</dbReference>
<reference evidence="2" key="1">
    <citation type="submission" date="2014-09" db="EMBL/GenBank/DDBJ databases">
        <authorList>
            <person name="Sharma Rahul"/>
            <person name="Thines Marco"/>
        </authorList>
    </citation>
    <scope>NUCLEOTIDE SEQUENCE [LARGE SCALE GENOMIC DNA]</scope>
</reference>
<dbReference type="GeneID" id="36400624"/>
<evidence type="ECO:0000313" key="1">
    <source>
        <dbReference type="EMBL" id="CEG48095.1"/>
    </source>
</evidence>
<proteinExistence type="predicted"/>